<reference evidence="1" key="1">
    <citation type="submission" date="2015-07" db="EMBL/GenBank/DDBJ databases">
        <title>MeaNS - Measles Nucleotide Surveillance Program.</title>
        <authorList>
            <person name="Tran T."/>
            <person name="Druce J."/>
        </authorList>
    </citation>
    <scope>NUCLEOTIDE SEQUENCE</scope>
    <source>
        <strain evidence="1">UCB-OBI-ISO-001</strain>
        <tissue evidence="1">Gonad</tissue>
    </source>
</reference>
<protein>
    <submittedName>
        <fullName evidence="1">Uncharacterized protein</fullName>
    </submittedName>
</protein>
<accession>A0A0L8I6N5</accession>
<dbReference type="AlphaFoldDB" id="A0A0L8I6N5"/>
<gene>
    <name evidence="1" type="ORF">OCBIM_22031478mg</name>
</gene>
<evidence type="ECO:0000313" key="1">
    <source>
        <dbReference type="EMBL" id="KOF97084.1"/>
    </source>
</evidence>
<proteinExistence type="predicted"/>
<organism evidence="1">
    <name type="scientific">Octopus bimaculoides</name>
    <name type="common">California two-spotted octopus</name>
    <dbReference type="NCBI Taxonomy" id="37653"/>
    <lineage>
        <taxon>Eukaryota</taxon>
        <taxon>Metazoa</taxon>
        <taxon>Spiralia</taxon>
        <taxon>Lophotrochozoa</taxon>
        <taxon>Mollusca</taxon>
        <taxon>Cephalopoda</taxon>
        <taxon>Coleoidea</taxon>
        <taxon>Octopodiformes</taxon>
        <taxon>Octopoda</taxon>
        <taxon>Incirrata</taxon>
        <taxon>Octopodidae</taxon>
        <taxon>Octopus</taxon>
    </lineage>
</organism>
<sequence>MRTIVVGVGGDIQLHSLAVLCERRKHKSASMYGVVGVRITKTPRILPDLLVLLLLLLLLS</sequence>
<dbReference type="EMBL" id="KQ416400">
    <property type="protein sequence ID" value="KOF97084.1"/>
    <property type="molecule type" value="Genomic_DNA"/>
</dbReference>
<name>A0A0L8I6N5_OCTBM</name>